<dbReference type="OrthoDB" id="2659138at2"/>
<feature type="transmembrane region" description="Helical" evidence="1">
    <location>
        <begin position="202"/>
        <end position="221"/>
    </location>
</feature>
<keyword evidence="1" id="KW-1133">Transmembrane helix</keyword>
<organism evidence="2 3">
    <name type="scientific">Halalkalibacter hemicellulosilyticusJCM 9152</name>
    <dbReference type="NCBI Taxonomy" id="1236971"/>
    <lineage>
        <taxon>Bacteria</taxon>
        <taxon>Bacillati</taxon>
        <taxon>Bacillota</taxon>
        <taxon>Bacilli</taxon>
        <taxon>Bacillales</taxon>
        <taxon>Bacillaceae</taxon>
        <taxon>Halalkalibacter</taxon>
    </lineage>
</organism>
<feature type="transmembrane region" description="Helical" evidence="1">
    <location>
        <begin position="165"/>
        <end position="190"/>
    </location>
</feature>
<comment type="caution">
    <text evidence="2">The sequence shown here is derived from an EMBL/GenBank/DDBJ whole genome shotgun (WGS) entry which is preliminary data.</text>
</comment>
<dbReference type="Proteomes" id="UP000018895">
    <property type="component" value="Unassembled WGS sequence"/>
</dbReference>
<dbReference type="RefSeq" id="WP_035344288.1">
    <property type="nucleotide sequence ID" value="NZ_BAUU01000016.1"/>
</dbReference>
<feature type="transmembrane region" description="Helical" evidence="1">
    <location>
        <begin position="263"/>
        <end position="283"/>
    </location>
</feature>
<evidence type="ECO:0000313" key="2">
    <source>
        <dbReference type="EMBL" id="GAE31078.1"/>
    </source>
</evidence>
<name>W4QHE9_9BACI</name>
<accession>W4QHE9</accession>
<keyword evidence="1" id="KW-0812">Transmembrane</keyword>
<feature type="transmembrane region" description="Helical" evidence="1">
    <location>
        <begin position="426"/>
        <end position="448"/>
    </location>
</feature>
<feature type="transmembrane region" description="Helical" evidence="1">
    <location>
        <begin position="343"/>
        <end position="362"/>
    </location>
</feature>
<feature type="transmembrane region" description="Helical" evidence="1">
    <location>
        <begin position="377"/>
        <end position="397"/>
    </location>
</feature>
<feature type="transmembrane region" description="Helical" evidence="1">
    <location>
        <begin position="454"/>
        <end position="473"/>
    </location>
</feature>
<feature type="transmembrane region" description="Helical" evidence="1">
    <location>
        <begin position="60"/>
        <end position="79"/>
    </location>
</feature>
<proteinExistence type="predicted"/>
<keyword evidence="1" id="KW-0472">Membrane</keyword>
<protein>
    <submittedName>
        <fullName evidence="2">Conserved protein</fullName>
    </submittedName>
</protein>
<evidence type="ECO:0000256" key="1">
    <source>
        <dbReference type="SAM" id="Phobius"/>
    </source>
</evidence>
<dbReference type="STRING" id="1236971.JCM9152_2518"/>
<feature type="transmembrane region" description="Helical" evidence="1">
    <location>
        <begin position="134"/>
        <end position="159"/>
    </location>
</feature>
<gene>
    <name evidence="2" type="ORF">JCM9152_2518</name>
</gene>
<dbReference type="EMBL" id="BAUU01000016">
    <property type="protein sequence ID" value="GAE31078.1"/>
    <property type="molecule type" value="Genomic_DNA"/>
</dbReference>
<reference evidence="2" key="1">
    <citation type="journal article" date="2014" name="Genome Announc.">
        <title>Draft Genome Sequences of Three Alkaliphilic Bacillus Strains, Bacillus wakoensis JCM 9140T, Bacillus akibai JCM 9157T, and Bacillus hemicellulosilyticus JCM 9152T.</title>
        <authorList>
            <person name="Yuki M."/>
            <person name="Oshima K."/>
            <person name="Suda W."/>
            <person name="Oshida Y."/>
            <person name="Kitamura K."/>
            <person name="Iida T."/>
            <person name="Hattori M."/>
            <person name="Ohkuma M."/>
        </authorList>
    </citation>
    <scope>NUCLEOTIDE SEQUENCE [LARGE SCALE GENOMIC DNA]</scope>
    <source>
        <strain evidence="2">JCM 9152</strain>
    </source>
</reference>
<keyword evidence="3" id="KW-1185">Reference proteome</keyword>
<feature type="transmembrane region" description="Helical" evidence="1">
    <location>
        <begin position="236"/>
        <end position="256"/>
    </location>
</feature>
<feature type="transmembrane region" description="Helical" evidence="1">
    <location>
        <begin position="516"/>
        <end position="533"/>
    </location>
</feature>
<dbReference type="AlphaFoldDB" id="W4QHE9"/>
<feature type="transmembrane region" description="Helical" evidence="1">
    <location>
        <begin position="91"/>
        <end position="113"/>
    </location>
</feature>
<sequence>MKDFLLLRLLDRCKKVFRLLGIDFADMRTILQVKFEMDQRRVPTVFADSTKKEDKKKNQFLLSLGMYALFGLILIPFLFGEEYLFQLSIVFSIYIFLVMSSLISDFSSVLLDVRDRSILATKPITEKTLAAVKVIHVASYLLQLSLAIIAIPLIVAITVRGVGFALLFLGSIVLLNLFIIVITTLLYLLILRFFNGEVLKDMINYVQIGLSIALIVGYQIVVRSFEFVDLNIEFQAAWWQIFLPPIWFAALFELIFNQVVNPYLISFTSLAILVPIVAMVFYARFMPTFEYYLQKLDSHERNTKERKKRWLIWISNLICSSKEERAFFHFASIIVKRERQFKLKVYPSIGLALVLPYLFLFSEMRNSTWGEIASSQWYLSMYFTILLIPTIVVMAEYSEGYKGAWMYESSPLKGLHLAVKGTLKALLVKLVLPLYVLVSLIFLWIFSIRIIPDLIVLFFSSMLYMAICQLIAVRMKRPFSKSFKVIQDSKGWQMLGLVLLGGVFFLGHYVSLQFSGGVYGYLLMIIVANWLAWRRI</sequence>
<evidence type="ECO:0000313" key="3">
    <source>
        <dbReference type="Proteomes" id="UP000018895"/>
    </source>
</evidence>